<dbReference type="Proteomes" id="UP000260649">
    <property type="component" value="Unassembled WGS sequence"/>
</dbReference>
<reference evidence="1 2" key="1">
    <citation type="submission" date="2018-07" db="EMBL/GenBank/DDBJ databases">
        <title>GABA Modulating Bacteria of the Human Gut Microbiota.</title>
        <authorList>
            <person name="Strandwitz P."/>
            <person name="Kim K.H."/>
            <person name="Terekhova D."/>
            <person name="Liu J.K."/>
            <person name="Sharma A."/>
            <person name="Levering J."/>
            <person name="Mcdonald D."/>
            <person name="Dietrich D."/>
            <person name="Ramadhar T.R."/>
            <person name="Lekbua A."/>
            <person name="Mroue N."/>
            <person name="Liston C."/>
            <person name="Stewart E.J."/>
            <person name="Dubin M.J."/>
            <person name="Zengler K."/>
            <person name="Knight R."/>
            <person name="Gilbert J.A."/>
            <person name="Clardy J."/>
            <person name="Lewis K."/>
        </authorList>
    </citation>
    <scope>NUCLEOTIDE SEQUENCE [LARGE SCALE GENOMIC DNA]</scope>
    <source>
        <strain evidence="1 2">KLE1738</strain>
    </source>
</reference>
<dbReference type="RefSeq" id="WP_117142208.1">
    <property type="nucleotide sequence ID" value="NZ_CAKXKJ010000026.1"/>
</dbReference>
<gene>
    <name evidence="1" type="ORF">DV520_06560</name>
</gene>
<evidence type="ECO:0000313" key="1">
    <source>
        <dbReference type="EMBL" id="RFT06644.1"/>
    </source>
</evidence>
<evidence type="ECO:0008006" key="3">
    <source>
        <dbReference type="Google" id="ProtNLM"/>
    </source>
</evidence>
<protein>
    <recommendedName>
        <fullName evidence="3">DUF4830 domain-containing protein</fullName>
    </recommendedName>
</protein>
<dbReference type="AlphaFoldDB" id="A0A3E2B3T7"/>
<keyword evidence="2" id="KW-1185">Reference proteome</keyword>
<sequence>MSRRRNLLILVGILAILTAFLMAAYWPSTLPQVLGKDFAQLKEVQIHLSHVRNNSPSRDLTLSPDDPATGDLLALLEGQRYRPVYHNPWGAISGHPTALDYAIYGVFVFQGEDGGVSVPFYFDGYREVSIGSGGPFRKGYRLDPAVQQAVLDLLLAQPDTPA</sequence>
<name>A0A3E2B3T7_9FIRM</name>
<organism evidence="1 2">
    <name type="scientific">Evtepia gabavorous</name>
    <dbReference type="NCBI Taxonomy" id="2211183"/>
    <lineage>
        <taxon>Bacteria</taxon>
        <taxon>Bacillati</taxon>
        <taxon>Bacillota</taxon>
        <taxon>Clostridia</taxon>
        <taxon>Eubacteriales</taxon>
        <taxon>Evtepia</taxon>
    </lineage>
</organism>
<accession>A0A3E2B3T7</accession>
<proteinExistence type="predicted"/>
<dbReference type="EMBL" id="QQRQ01000008">
    <property type="protein sequence ID" value="RFT06644.1"/>
    <property type="molecule type" value="Genomic_DNA"/>
</dbReference>
<evidence type="ECO:0000313" key="2">
    <source>
        <dbReference type="Proteomes" id="UP000260649"/>
    </source>
</evidence>
<comment type="caution">
    <text evidence="1">The sequence shown here is derived from an EMBL/GenBank/DDBJ whole genome shotgun (WGS) entry which is preliminary data.</text>
</comment>
<dbReference type="GeneID" id="97995395"/>